<keyword evidence="1" id="KW-0472">Membrane</keyword>
<dbReference type="EMBL" id="BDGG01000005">
    <property type="protein sequence ID" value="GAU99572.1"/>
    <property type="molecule type" value="Genomic_DNA"/>
</dbReference>
<evidence type="ECO:0000313" key="2">
    <source>
        <dbReference type="EMBL" id="GAU99572.1"/>
    </source>
</evidence>
<dbReference type="InterPro" id="IPR036514">
    <property type="entry name" value="SGNH_hydro_sf"/>
</dbReference>
<accession>A0A1D1VHM1</accession>
<gene>
    <name evidence="2" type="primary">RvY_10554-1</name>
    <name evidence="2" type="synonym">RvY_10554.1</name>
    <name evidence="2" type="ORF">RvY_10554</name>
</gene>
<dbReference type="OrthoDB" id="10575941at2759"/>
<feature type="transmembrane region" description="Helical" evidence="1">
    <location>
        <begin position="12"/>
        <end position="28"/>
    </location>
</feature>
<dbReference type="Proteomes" id="UP000186922">
    <property type="component" value="Unassembled WGS sequence"/>
</dbReference>
<evidence type="ECO:0000313" key="3">
    <source>
        <dbReference type="Proteomes" id="UP000186922"/>
    </source>
</evidence>
<reference evidence="2 3" key="1">
    <citation type="journal article" date="2016" name="Nat. Commun.">
        <title>Extremotolerant tardigrade genome and improved radiotolerance of human cultured cells by tardigrade-unique protein.</title>
        <authorList>
            <person name="Hashimoto T."/>
            <person name="Horikawa D.D."/>
            <person name="Saito Y."/>
            <person name="Kuwahara H."/>
            <person name="Kozuka-Hata H."/>
            <person name="Shin-I T."/>
            <person name="Minakuchi Y."/>
            <person name="Ohishi K."/>
            <person name="Motoyama A."/>
            <person name="Aizu T."/>
            <person name="Enomoto A."/>
            <person name="Kondo K."/>
            <person name="Tanaka S."/>
            <person name="Hara Y."/>
            <person name="Koshikawa S."/>
            <person name="Sagara H."/>
            <person name="Miura T."/>
            <person name="Yokobori S."/>
            <person name="Miyagawa K."/>
            <person name="Suzuki Y."/>
            <person name="Kubo T."/>
            <person name="Oyama M."/>
            <person name="Kohara Y."/>
            <person name="Fujiyama A."/>
            <person name="Arakawa K."/>
            <person name="Katayama T."/>
            <person name="Toyoda A."/>
            <person name="Kunieda T."/>
        </authorList>
    </citation>
    <scope>NUCLEOTIDE SEQUENCE [LARGE SCALE GENOMIC DNA]</scope>
    <source>
        <strain evidence="2 3">YOKOZUNA-1</strain>
    </source>
</reference>
<keyword evidence="1" id="KW-1133">Transmembrane helix</keyword>
<name>A0A1D1VHM1_RAMVA</name>
<dbReference type="AlphaFoldDB" id="A0A1D1VHM1"/>
<dbReference type="Gene3D" id="3.40.50.1110">
    <property type="entry name" value="SGNH hydrolase"/>
    <property type="match status" value="1"/>
</dbReference>
<comment type="caution">
    <text evidence="2">The sequence shown here is derived from an EMBL/GenBank/DDBJ whole genome shotgun (WGS) entry which is preliminary data.</text>
</comment>
<protein>
    <recommendedName>
        <fullName evidence="4">SGNH domain-containing protein</fullName>
    </recommendedName>
</protein>
<keyword evidence="1" id="KW-0812">Transmembrane</keyword>
<organism evidence="2 3">
    <name type="scientific">Ramazzottius varieornatus</name>
    <name type="common">Water bear</name>
    <name type="synonym">Tardigrade</name>
    <dbReference type="NCBI Taxonomy" id="947166"/>
    <lineage>
        <taxon>Eukaryota</taxon>
        <taxon>Metazoa</taxon>
        <taxon>Ecdysozoa</taxon>
        <taxon>Tardigrada</taxon>
        <taxon>Eutardigrada</taxon>
        <taxon>Parachela</taxon>
        <taxon>Hypsibioidea</taxon>
        <taxon>Ramazzottiidae</taxon>
        <taxon>Ramazzottius</taxon>
    </lineage>
</organism>
<sequence>MVNAQRSSKSLLIFAVVILYAVSLRLYIRSSLFDGSSGCVHQLCLDHLAHLSRTEDCSWSVLRNKIGLLRNKMLAFVGDSRMRLMYSYVADLLMHVENADRLYTEPLDARDARNDVSFWIPDLNITLYYFRLHQPDEHHRLKMFIKSPEKQKAFDYAIFETGSWSLFNGGLTVLPDFRKNLTEAAMKLSLLPRETLFIWMQTCVFHFCTILCAIPSGVYDLCFLPTVPFHPYVKSQRNRWVIERGPVYRDIEQFGRVMREVADEHGVTLWQSAHDLALQHPELYADRVHPNRQLYQKFICQFFDALDWQNCPAVGTGHNSRSVCVH</sequence>
<dbReference type="SUPFAM" id="SSF52266">
    <property type="entry name" value="SGNH hydrolase"/>
    <property type="match status" value="1"/>
</dbReference>
<evidence type="ECO:0000256" key="1">
    <source>
        <dbReference type="SAM" id="Phobius"/>
    </source>
</evidence>
<keyword evidence="3" id="KW-1185">Reference proteome</keyword>
<proteinExistence type="predicted"/>
<evidence type="ECO:0008006" key="4">
    <source>
        <dbReference type="Google" id="ProtNLM"/>
    </source>
</evidence>